<dbReference type="Gene3D" id="1.10.287.130">
    <property type="match status" value="1"/>
</dbReference>
<dbReference type="CDD" id="cd00075">
    <property type="entry name" value="HATPase"/>
    <property type="match status" value="1"/>
</dbReference>
<dbReference type="GO" id="GO:0005886">
    <property type="term" value="C:plasma membrane"/>
    <property type="evidence" value="ECO:0007669"/>
    <property type="project" value="TreeGrafter"/>
</dbReference>
<keyword evidence="6" id="KW-0902">Two-component regulatory system</keyword>
<dbReference type="Gene3D" id="3.30.565.10">
    <property type="entry name" value="Histidine kinase-like ATPase, C-terminal domain"/>
    <property type="match status" value="1"/>
</dbReference>
<dbReference type="CDD" id="cd00082">
    <property type="entry name" value="HisKA"/>
    <property type="match status" value="1"/>
</dbReference>
<keyword evidence="10" id="KW-1185">Reference proteome</keyword>
<keyword evidence="7" id="KW-0812">Transmembrane</keyword>
<dbReference type="PRINTS" id="PR00344">
    <property type="entry name" value="BCTRLSENSOR"/>
</dbReference>
<evidence type="ECO:0000313" key="10">
    <source>
        <dbReference type="Proteomes" id="UP000278351"/>
    </source>
</evidence>
<protein>
    <recommendedName>
        <fullName evidence="2">histidine kinase</fullName>
        <ecNumber evidence="2">2.7.13.3</ecNumber>
    </recommendedName>
</protein>
<evidence type="ECO:0000256" key="7">
    <source>
        <dbReference type="SAM" id="Phobius"/>
    </source>
</evidence>
<evidence type="ECO:0000256" key="5">
    <source>
        <dbReference type="ARBA" id="ARBA00022777"/>
    </source>
</evidence>
<dbReference type="InterPro" id="IPR003594">
    <property type="entry name" value="HATPase_dom"/>
</dbReference>
<dbReference type="PANTHER" id="PTHR45453">
    <property type="entry name" value="PHOSPHATE REGULON SENSOR PROTEIN PHOR"/>
    <property type="match status" value="1"/>
</dbReference>
<feature type="transmembrane region" description="Helical" evidence="7">
    <location>
        <begin position="87"/>
        <end position="105"/>
    </location>
</feature>
<accession>A0A3N4PXT6</accession>
<dbReference type="PROSITE" id="PS50109">
    <property type="entry name" value="HIS_KIN"/>
    <property type="match status" value="1"/>
</dbReference>
<dbReference type="FunFam" id="3.30.565.10:FF:000006">
    <property type="entry name" value="Sensor histidine kinase WalK"/>
    <property type="match status" value="1"/>
</dbReference>
<dbReference type="InterPro" id="IPR003661">
    <property type="entry name" value="HisK_dim/P_dom"/>
</dbReference>
<dbReference type="PANTHER" id="PTHR45453:SF1">
    <property type="entry name" value="PHOSPHATE REGULON SENSOR PROTEIN PHOR"/>
    <property type="match status" value="1"/>
</dbReference>
<keyword evidence="7" id="KW-0472">Membrane</keyword>
<dbReference type="InterPro" id="IPR050351">
    <property type="entry name" value="BphY/WalK/GraS-like"/>
</dbReference>
<reference evidence="9 10" key="1">
    <citation type="submission" date="2018-11" db="EMBL/GenBank/DDBJ databases">
        <title>Chitinophaga lutea sp.nov., isolate from arsenic contaminated soil.</title>
        <authorList>
            <person name="Zong Y."/>
        </authorList>
    </citation>
    <scope>NUCLEOTIDE SEQUENCE [LARGE SCALE GENOMIC DNA]</scope>
    <source>
        <strain evidence="9 10">ZY74</strain>
    </source>
</reference>
<evidence type="ECO:0000256" key="4">
    <source>
        <dbReference type="ARBA" id="ARBA00022679"/>
    </source>
</evidence>
<dbReference type="EC" id="2.7.13.3" evidence="2"/>
<dbReference type="Pfam" id="PF00512">
    <property type="entry name" value="HisKA"/>
    <property type="match status" value="1"/>
</dbReference>
<keyword evidence="4" id="KW-0808">Transferase</keyword>
<keyword evidence="5 9" id="KW-0418">Kinase</keyword>
<comment type="caution">
    <text evidence="9">The sequence shown here is derived from an EMBL/GenBank/DDBJ whole genome shotgun (WGS) entry which is preliminary data.</text>
</comment>
<dbReference type="SMART" id="SM00387">
    <property type="entry name" value="HATPase_c"/>
    <property type="match status" value="1"/>
</dbReference>
<dbReference type="GO" id="GO:0004721">
    <property type="term" value="F:phosphoprotein phosphatase activity"/>
    <property type="evidence" value="ECO:0007669"/>
    <property type="project" value="TreeGrafter"/>
</dbReference>
<organism evidence="9 10">
    <name type="scientific">Chitinophaga lutea</name>
    <dbReference type="NCBI Taxonomy" id="2488634"/>
    <lineage>
        <taxon>Bacteria</taxon>
        <taxon>Pseudomonadati</taxon>
        <taxon>Bacteroidota</taxon>
        <taxon>Chitinophagia</taxon>
        <taxon>Chitinophagales</taxon>
        <taxon>Chitinophagaceae</taxon>
        <taxon>Chitinophaga</taxon>
    </lineage>
</organism>
<evidence type="ECO:0000259" key="8">
    <source>
        <dbReference type="PROSITE" id="PS50109"/>
    </source>
</evidence>
<gene>
    <name evidence="9" type="ORF">EGT74_08460</name>
</gene>
<dbReference type="SUPFAM" id="SSF47384">
    <property type="entry name" value="Homodimeric domain of signal transducing histidine kinase"/>
    <property type="match status" value="1"/>
</dbReference>
<dbReference type="GO" id="GO:0016036">
    <property type="term" value="P:cellular response to phosphate starvation"/>
    <property type="evidence" value="ECO:0007669"/>
    <property type="project" value="TreeGrafter"/>
</dbReference>
<sequence length="344" mass="39869">MKKTASWFQSKKLISGIYVFVLAYTVLQLLWWGVLLHQQSKQIAGYERLELTHRVHELTQPAEFSYEMQRLQKEQQMRTFKYVGEGIIFLVLILAGAAVVYRAVWKQMKLSQQQQNFMMAVTHELKSPIAVAKLNLETLRRHKLDEEKQAKLLDNTIRETNRLDQLCNNILLASQFEHQKYQPYLEKLDFSQLIQLGVDELKGRIASHQLTSFIQPGIELQADRFMMQLLLNNLVENAVKYATKGTEIQVRLYTETEEDEEEPVLKLEICDEGEGIDPAERKRIFEKFYRIGNENTRKSKGSGLGLYLAKKIVEQHGGQIAAIDNEPKGTCFQIVWDEYSTQPA</sequence>
<evidence type="ECO:0000256" key="1">
    <source>
        <dbReference type="ARBA" id="ARBA00000085"/>
    </source>
</evidence>
<dbReference type="SUPFAM" id="SSF55874">
    <property type="entry name" value="ATPase domain of HSP90 chaperone/DNA topoisomerase II/histidine kinase"/>
    <property type="match status" value="1"/>
</dbReference>
<dbReference type="AlphaFoldDB" id="A0A3N4PXT6"/>
<dbReference type="InterPro" id="IPR004358">
    <property type="entry name" value="Sig_transdc_His_kin-like_C"/>
</dbReference>
<evidence type="ECO:0000256" key="2">
    <source>
        <dbReference type="ARBA" id="ARBA00012438"/>
    </source>
</evidence>
<feature type="domain" description="Histidine kinase" evidence="8">
    <location>
        <begin position="120"/>
        <end position="340"/>
    </location>
</feature>
<evidence type="ECO:0000313" key="9">
    <source>
        <dbReference type="EMBL" id="RPE13532.1"/>
    </source>
</evidence>
<proteinExistence type="predicted"/>
<keyword evidence="7" id="KW-1133">Transmembrane helix</keyword>
<dbReference type="SMART" id="SM00388">
    <property type="entry name" value="HisKA"/>
    <property type="match status" value="1"/>
</dbReference>
<dbReference type="Pfam" id="PF02518">
    <property type="entry name" value="HATPase_c"/>
    <property type="match status" value="1"/>
</dbReference>
<feature type="transmembrane region" description="Helical" evidence="7">
    <location>
        <begin position="12"/>
        <end position="32"/>
    </location>
</feature>
<dbReference type="RefSeq" id="WP_123846051.1">
    <property type="nucleotide sequence ID" value="NZ_RPDH01000001.1"/>
</dbReference>
<dbReference type="InterPro" id="IPR005467">
    <property type="entry name" value="His_kinase_dom"/>
</dbReference>
<dbReference type="OrthoDB" id="9804645at2"/>
<dbReference type="EMBL" id="RPDH01000001">
    <property type="protein sequence ID" value="RPE13532.1"/>
    <property type="molecule type" value="Genomic_DNA"/>
</dbReference>
<evidence type="ECO:0000256" key="6">
    <source>
        <dbReference type="ARBA" id="ARBA00023012"/>
    </source>
</evidence>
<dbReference type="InterPro" id="IPR036097">
    <property type="entry name" value="HisK_dim/P_sf"/>
</dbReference>
<evidence type="ECO:0000256" key="3">
    <source>
        <dbReference type="ARBA" id="ARBA00022553"/>
    </source>
</evidence>
<dbReference type="GO" id="GO:0000155">
    <property type="term" value="F:phosphorelay sensor kinase activity"/>
    <property type="evidence" value="ECO:0007669"/>
    <property type="project" value="InterPro"/>
</dbReference>
<dbReference type="InterPro" id="IPR036890">
    <property type="entry name" value="HATPase_C_sf"/>
</dbReference>
<name>A0A3N4PXT6_9BACT</name>
<dbReference type="Proteomes" id="UP000278351">
    <property type="component" value="Unassembled WGS sequence"/>
</dbReference>
<comment type="catalytic activity">
    <reaction evidence="1">
        <text>ATP + protein L-histidine = ADP + protein N-phospho-L-histidine.</text>
        <dbReference type="EC" id="2.7.13.3"/>
    </reaction>
</comment>
<keyword evidence="3" id="KW-0597">Phosphoprotein</keyword>